<dbReference type="RefSeq" id="WP_085020998.1">
    <property type="nucleotide sequence ID" value="NZ_BMHD01000001.1"/>
</dbReference>
<dbReference type="STRING" id="1619308.B5808_17745"/>
<name>A0A1X9LXR9_9MICO</name>
<evidence type="ECO:0000313" key="1">
    <source>
        <dbReference type="EMBL" id="ARJ06860.1"/>
    </source>
</evidence>
<proteinExistence type="predicted"/>
<keyword evidence="2" id="KW-1185">Reference proteome</keyword>
<evidence type="ECO:0000313" key="2">
    <source>
        <dbReference type="Proteomes" id="UP000192775"/>
    </source>
</evidence>
<organism evidence="1 2">
    <name type="scientific">Cnuibacter physcomitrellae</name>
    <dbReference type="NCBI Taxonomy" id="1619308"/>
    <lineage>
        <taxon>Bacteria</taxon>
        <taxon>Bacillati</taxon>
        <taxon>Actinomycetota</taxon>
        <taxon>Actinomycetes</taxon>
        <taxon>Micrococcales</taxon>
        <taxon>Microbacteriaceae</taxon>
        <taxon>Cnuibacter</taxon>
    </lineage>
</organism>
<gene>
    <name evidence="1" type="ORF">B5808_17745</name>
</gene>
<dbReference type="Proteomes" id="UP000192775">
    <property type="component" value="Chromosome"/>
</dbReference>
<protein>
    <submittedName>
        <fullName evidence="1">Uncharacterized protein</fullName>
    </submittedName>
</protein>
<dbReference type="KEGG" id="cphy:B5808_17745"/>
<reference evidence="1 2" key="1">
    <citation type="submission" date="2017-04" db="EMBL/GenBank/DDBJ databases">
        <authorList>
            <person name="Afonso C.L."/>
            <person name="Miller P.J."/>
            <person name="Scott M.A."/>
            <person name="Spackman E."/>
            <person name="Goraichik I."/>
            <person name="Dimitrov K.M."/>
            <person name="Suarez D.L."/>
            <person name="Swayne D.E."/>
        </authorList>
    </citation>
    <scope>NUCLEOTIDE SEQUENCE [LARGE SCALE GENOMIC DNA]</scope>
    <source>
        <strain evidence="2">XA(T)</strain>
    </source>
</reference>
<accession>A0A1X9LXR9</accession>
<dbReference type="AlphaFoldDB" id="A0A1X9LXR9"/>
<dbReference type="EMBL" id="CP020715">
    <property type="protein sequence ID" value="ARJ06860.1"/>
    <property type="molecule type" value="Genomic_DNA"/>
</dbReference>
<sequence>MKTSPTGARRRRLKLIAVAVWLGLGVTAAVVALILGHPVWLLLIALLVMGPYLALASGTRQWTNTPQGFRAWLDR</sequence>